<dbReference type="Gene3D" id="3.30.70.120">
    <property type="match status" value="1"/>
</dbReference>
<gene>
    <name evidence="18" type="primary">hisG</name>
    <name evidence="21" type="ORF">HMPREF9448_01916</name>
</gene>
<dbReference type="GO" id="GO:0005524">
    <property type="term" value="F:ATP binding"/>
    <property type="evidence" value="ECO:0007669"/>
    <property type="project" value="UniProtKB-KW"/>
</dbReference>
<dbReference type="eggNOG" id="COG0040">
    <property type="taxonomic scope" value="Bacteria"/>
</dbReference>
<dbReference type="HOGENOM" id="CLU_038115_1_0_10"/>
<dbReference type="EMBL" id="ADLE01000014">
    <property type="protein sequence ID" value="EJZ63267.1"/>
    <property type="molecule type" value="Genomic_DNA"/>
</dbReference>
<protein>
    <recommendedName>
        <fullName evidence="7 18">ATP phosphoribosyltransferase</fullName>
        <shortName evidence="18">ATP-PRT</shortName>
        <shortName evidence="18">ATP-PRTase</shortName>
        <ecNumber evidence="6 18">2.4.2.17</ecNumber>
    </recommendedName>
</protein>
<dbReference type="NCBIfam" id="TIGR00070">
    <property type="entry name" value="hisG"/>
    <property type="match status" value="1"/>
</dbReference>
<evidence type="ECO:0000256" key="7">
    <source>
        <dbReference type="ARBA" id="ARBA00020998"/>
    </source>
</evidence>
<keyword evidence="22" id="KW-1185">Reference proteome</keyword>
<comment type="catalytic activity">
    <reaction evidence="1 18">
        <text>1-(5-phospho-beta-D-ribosyl)-ATP + diphosphate = 5-phospho-alpha-D-ribose 1-diphosphate + ATP</text>
        <dbReference type="Rhea" id="RHEA:18473"/>
        <dbReference type="ChEBI" id="CHEBI:30616"/>
        <dbReference type="ChEBI" id="CHEBI:33019"/>
        <dbReference type="ChEBI" id="CHEBI:58017"/>
        <dbReference type="ChEBI" id="CHEBI:73183"/>
        <dbReference type="EC" id="2.4.2.17"/>
    </reaction>
</comment>
<dbReference type="STRING" id="742726.HMPREF9448_01916"/>
<dbReference type="Pfam" id="PF01634">
    <property type="entry name" value="HisG"/>
    <property type="match status" value="1"/>
</dbReference>
<dbReference type="FunFam" id="3.30.70.120:FF:000002">
    <property type="entry name" value="ATP phosphoribosyltransferase"/>
    <property type="match status" value="1"/>
</dbReference>
<dbReference type="GO" id="GO:0000287">
    <property type="term" value="F:magnesium ion binding"/>
    <property type="evidence" value="ECO:0007669"/>
    <property type="project" value="UniProtKB-UniRule"/>
</dbReference>
<accession>K0WVH7</accession>
<comment type="activity regulation">
    <text evidence="18">Feedback inhibited by histidine.</text>
</comment>
<comment type="cofactor">
    <cofactor evidence="2 18">
        <name>Mg(2+)</name>
        <dbReference type="ChEBI" id="CHEBI:18420"/>
    </cofactor>
</comment>
<dbReference type="OrthoDB" id="9801867at2"/>
<keyword evidence="15 18" id="KW-0460">Magnesium</keyword>
<evidence type="ECO:0000256" key="13">
    <source>
        <dbReference type="ARBA" id="ARBA00022741"/>
    </source>
</evidence>
<dbReference type="HAMAP" id="MF_00079">
    <property type="entry name" value="HisG_Long"/>
    <property type="match status" value="1"/>
</dbReference>
<organism evidence="21 22">
    <name type="scientific">Barnesiella intestinihominis YIT 11860</name>
    <dbReference type="NCBI Taxonomy" id="742726"/>
    <lineage>
        <taxon>Bacteria</taxon>
        <taxon>Pseudomonadati</taxon>
        <taxon>Bacteroidota</taxon>
        <taxon>Bacteroidia</taxon>
        <taxon>Bacteroidales</taxon>
        <taxon>Barnesiellaceae</taxon>
        <taxon>Barnesiella</taxon>
    </lineage>
</organism>
<sequence>MLRIAIQSKGRLYEESMALLEEAGIKIPGGKRTLLVPARNFPVEVLFLRDDDIPESVASGVADVGIVGLNEVMEKRCPVGILKKLGFGKCRLSLAIPQNIDYQDRNWFSGKKIATSYPGILSDYLHKNGIVSDIHVITGSVEIAPGIRLADAIFDIVSSGSTLVSNRLKEVETVVESEAVLIGTDSISPEKRGILDELLFRFDSVQAADDKKYILMNVPQKKLNDVLSVLPGIKSPTVMPLADKEWCSVHTVLDEKCFWEIINRLKTAGAEGILVLDIEKMIL</sequence>
<dbReference type="PANTHER" id="PTHR21403">
    <property type="entry name" value="ATP PHOSPHORIBOSYLTRANSFERASE ATP-PRTASE"/>
    <property type="match status" value="1"/>
</dbReference>
<name>K0WVH7_9BACT</name>
<dbReference type="AlphaFoldDB" id="K0WVH7"/>
<evidence type="ECO:0000313" key="22">
    <source>
        <dbReference type="Proteomes" id="UP000006044"/>
    </source>
</evidence>
<comment type="similarity">
    <text evidence="5 18">Belongs to the ATP phosphoribosyltransferase family. Long subfamily.</text>
</comment>
<feature type="domain" description="ATP phosphoribosyltransferase catalytic" evidence="19">
    <location>
        <begin position="49"/>
        <end position="202"/>
    </location>
</feature>
<dbReference type="Pfam" id="PF08029">
    <property type="entry name" value="HisG_C"/>
    <property type="match status" value="1"/>
</dbReference>
<dbReference type="GO" id="GO:0005737">
    <property type="term" value="C:cytoplasm"/>
    <property type="evidence" value="ECO:0007669"/>
    <property type="project" value="UniProtKB-SubCell"/>
</dbReference>
<dbReference type="InterPro" id="IPR013820">
    <property type="entry name" value="ATP_PRibTrfase_cat"/>
</dbReference>
<evidence type="ECO:0000256" key="4">
    <source>
        <dbReference type="ARBA" id="ARBA00004667"/>
    </source>
</evidence>
<evidence type="ECO:0000256" key="17">
    <source>
        <dbReference type="ARBA" id="ARBA00024861"/>
    </source>
</evidence>
<evidence type="ECO:0000256" key="2">
    <source>
        <dbReference type="ARBA" id="ARBA00001946"/>
    </source>
</evidence>
<reference evidence="21 22" key="1">
    <citation type="submission" date="2012-08" db="EMBL/GenBank/DDBJ databases">
        <title>The Genome Sequence of Barnesiella intestinihominis YIT 11860.</title>
        <authorList>
            <consortium name="The Broad Institute Genome Sequencing Platform"/>
            <person name="Earl A."/>
            <person name="Ward D."/>
            <person name="Feldgarden M."/>
            <person name="Gevers D."/>
            <person name="Morotomi M."/>
            <person name="Walker B."/>
            <person name="Young S.K."/>
            <person name="Zeng Q."/>
            <person name="Gargeya S."/>
            <person name="Fitzgerald M."/>
            <person name="Haas B."/>
            <person name="Abouelleil A."/>
            <person name="Alvarado L."/>
            <person name="Arachchi H.M."/>
            <person name="Berlin A.M."/>
            <person name="Chapman S.B."/>
            <person name="Goldberg J."/>
            <person name="Griggs A."/>
            <person name="Gujja S."/>
            <person name="Hansen M."/>
            <person name="Howarth C."/>
            <person name="Imamovic A."/>
            <person name="Larimer J."/>
            <person name="McCowen C."/>
            <person name="Montmayeur A."/>
            <person name="Murphy C."/>
            <person name="Neiman D."/>
            <person name="Pearson M."/>
            <person name="Priest M."/>
            <person name="Roberts A."/>
            <person name="Saif S."/>
            <person name="Shea T."/>
            <person name="Sisk P."/>
            <person name="Sykes S."/>
            <person name="Wortman J."/>
            <person name="Nusbaum C."/>
            <person name="Birren B."/>
        </authorList>
    </citation>
    <scope>NUCLEOTIDE SEQUENCE [LARGE SCALE GENOMIC DNA]</scope>
    <source>
        <strain evidence="21 22">YIT 11860</strain>
    </source>
</reference>
<keyword evidence="9 18" id="KW-0028">Amino-acid biosynthesis</keyword>
<dbReference type="PATRIC" id="fig|742726.3.peg.2013"/>
<evidence type="ECO:0000256" key="16">
    <source>
        <dbReference type="ARBA" id="ARBA00023102"/>
    </source>
</evidence>
<evidence type="ECO:0000256" key="14">
    <source>
        <dbReference type="ARBA" id="ARBA00022840"/>
    </source>
</evidence>
<dbReference type="InterPro" id="IPR015867">
    <property type="entry name" value="N-reg_PII/ATP_PRibTrfase_C"/>
</dbReference>
<evidence type="ECO:0000256" key="15">
    <source>
        <dbReference type="ARBA" id="ARBA00022842"/>
    </source>
</evidence>
<evidence type="ECO:0000256" key="18">
    <source>
        <dbReference type="HAMAP-Rule" id="MF_00079"/>
    </source>
</evidence>
<evidence type="ECO:0000256" key="8">
    <source>
        <dbReference type="ARBA" id="ARBA00022490"/>
    </source>
</evidence>
<dbReference type="SUPFAM" id="SSF54913">
    <property type="entry name" value="GlnB-like"/>
    <property type="match status" value="1"/>
</dbReference>
<evidence type="ECO:0000259" key="19">
    <source>
        <dbReference type="Pfam" id="PF01634"/>
    </source>
</evidence>
<evidence type="ECO:0000256" key="10">
    <source>
        <dbReference type="ARBA" id="ARBA00022676"/>
    </source>
</evidence>
<dbReference type="GO" id="GO:0003879">
    <property type="term" value="F:ATP phosphoribosyltransferase activity"/>
    <property type="evidence" value="ECO:0007669"/>
    <property type="project" value="UniProtKB-UniRule"/>
</dbReference>
<evidence type="ECO:0000256" key="12">
    <source>
        <dbReference type="ARBA" id="ARBA00022723"/>
    </source>
</evidence>
<dbReference type="UniPathway" id="UPA00031">
    <property type="reaction ID" value="UER00006"/>
</dbReference>
<proteinExistence type="inferred from homology"/>
<dbReference type="PANTHER" id="PTHR21403:SF8">
    <property type="entry name" value="ATP PHOSPHORIBOSYLTRANSFERASE"/>
    <property type="match status" value="1"/>
</dbReference>
<keyword evidence="11 18" id="KW-0808">Transferase</keyword>
<dbReference type="SUPFAM" id="SSF53850">
    <property type="entry name" value="Periplasmic binding protein-like II"/>
    <property type="match status" value="1"/>
</dbReference>
<keyword evidence="16 18" id="KW-0368">Histidine biosynthesis</keyword>
<evidence type="ECO:0000256" key="3">
    <source>
        <dbReference type="ARBA" id="ARBA00004496"/>
    </source>
</evidence>
<comment type="function">
    <text evidence="17 18">Catalyzes the condensation of ATP and 5-phosphoribose 1-diphosphate to form N'-(5'-phosphoribosyl)-ATP (PR-ATP). Has a crucial role in the pathway because the rate of histidine biosynthesis seems to be controlled primarily by regulation of HisG enzymatic activity.</text>
</comment>
<feature type="domain" description="Histidine biosynthesis HisG C-terminal" evidence="20">
    <location>
        <begin position="208"/>
        <end position="280"/>
    </location>
</feature>
<dbReference type="GeneID" id="77849140"/>
<dbReference type="GO" id="GO:0000105">
    <property type="term" value="P:L-histidine biosynthetic process"/>
    <property type="evidence" value="ECO:0007669"/>
    <property type="project" value="UniProtKB-UniRule"/>
</dbReference>
<evidence type="ECO:0000256" key="9">
    <source>
        <dbReference type="ARBA" id="ARBA00022605"/>
    </source>
</evidence>
<dbReference type="InterPro" id="IPR020621">
    <property type="entry name" value="ATP-PRT_HisG_long"/>
</dbReference>
<dbReference type="Gene3D" id="3.40.190.10">
    <property type="entry name" value="Periplasmic binding protein-like II"/>
    <property type="match status" value="2"/>
</dbReference>
<keyword evidence="8 18" id="KW-0963">Cytoplasm</keyword>
<dbReference type="InterPro" id="IPR011322">
    <property type="entry name" value="N-reg_PII-like_a/b"/>
</dbReference>
<comment type="subcellular location">
    <subcellularLocation>
        <location evidence="3 18">Cytoplasm</location>
    </subcellularLocation>
</comment>
<keyword evidence="13 18" id="KW-0547">Nucleotide-binding</keyword>
<evidence type="ECO:0000259" key="20">
    <source>
        <dbReference type="Pfam" id="PF08029"/>
    </source>
</evidence>
<keyword evidence="14 18" id="KW-0067">ATP-binding</keyword>
<evidence type="ECO:0000256" key="1">
    <source>
        <dbReference type="ARBA" id="ARBA00000915"/>
    </source>
</evidence>
<dbReference type="InterPro" id="IPR001348">
    <property type="entry name" value="ATP_PRibTrfase_HisG"/>
</dbReference>
<dbReference type="RefSeq" id="WP_008862325.1">
    <property type="nucleotide sequence ID" value="NZ_JH815205.1"/>
</dbReference>
<keyword evidence="10 18" id="KW-0328">Glycosyltransferase</keyword>
<comment type="caution">
    <text evidence="21">The sequence shown here is derived from an EMBL/GenBank/DDBJ whole genome shotgun (WGS) entry which is preliminary data.</text>
</comment>
<evidence type="ECO:0000313" key="21">
    <source>
        <dbReference type="EMBL" id="EJZ63267.1"/>
    </source>
</evidence>
<dbReference type="InterPro" id="IPR013115">
    <property type="entry name" value="HisG_C"/>
</dbReference>
<evidence type="ECO:0000256" key="5">
    <source>
        <dbReference type="ARBA" id="ARBA00007955"/>
    </source>
</evidence>
<dbReference type="Proteomes" id="UP000006044">
    <property type="component" value="Unassembled WGS sequence"/>
</dbReference>
<evidence type="ECO:0000256" key="11">
    <source>
        <dbReference type="ARBA" id="ARBA00022679"/>
    </source>
</evidence>
<comment type="pathway">
    <text evidence="4 18">Amino-acid biosynthesis; L-histidine biosynthesis; L-histidine from 5-phospho-alpha-D-ribose 1-diphosphate: step 1/9.</text>
</comment>
<dbReference type="EC" id="2.4.2.17" evidence="6 18"/>
<keyword evidence="12 18" id="KW-0479">Metal-binding</keyword>
<dbReference type="NCBIfam" id="TIGR03455">
    <property type="entry name" value="HisG_C-term"/>
    <property type="match status" value="1"/>
</dbReference>
<dbReference type="FunFam" id="3.40.190.10:FF:000008">
    <property type="entry name" value="ATP phosphoribosyltransferase"/>
    <property type="match status" value="1"/>
</dbReference>
<evidence type="ECO:0000256" key="6">
    <source>
        <dbReference type="ARBA" id="ARBA00011946"/>
    </source>
</evidence>